<reference evidence="1 2" key="1">
    <citation type="submission" date="2024-01" db="EMBL/GenBank/DDBJ databases">
        <title>A draft genome for a cacao thread blight-causing isolate of Paramarasmius palmivorus.</title>
        <authorList>
            <person name="Baruah I.K."/>
            <person name="Bukari Y."/>
            <person name="Amoako-Attah I."/>
            <person name="Meinhardt L.W."/>
            <person name="Bailey B.A."/>
            <person name="Cohen S.P."/>
        </authorList>
    </citation>
    <scope>NUCLEOTIDE SEQUENCE [LARGE SCALE GENOMIC DNA]</scope>
    <source>
        <strain evidence="1 2">GH-12</strain>
    </source>
</reference>
<dbReference type="Proteomes" id="UP001383192">
    <property type="component" value="Unassembled WGS sequence"/>
</dbReference>
<gene>
    <name evidence="1" type="ORF">VNI00_002789</name>
</gene>
<keyword evidence="2" id="KW-1185">Reference proteome</keyword>
<evidence type="ECO:0000313" key="1">
    <source>
        <dbReference type="EMBL" id="KAK7056237.1"/>
    </source>
</evidence>
<sequence length="96" mass="10641">MPFKLNFTSDNYFKTRSKSITVLLSKTNPPNFGVELGELTPTGIRAYVADLTPKFSSGPGWDKKGDYTLTVIEQHTADFGTLDAISIFSQQITFTD</sequence>
<dbReference type="AlphaFoldDB" id="A0AAW0DY80"/>
<accession>A0AAW0DY80</accession>
<proteinExistence type="predicted"/>
<protein>
    <submittedName>
        <fullName evidence="1">Uncharacterized protein</fullName>
    </submittedName>
</protein>
<name>A0AAW0DY80_9AGAR</name>
<evidence type="ECO:0000313" key="2">
    <source>
        <dbReference type="Proteomes" id="UP001383192"/>
    </source>
</evidence>
<dbReference type="EMBL" id="JAYKXP010000007">
    <property type="protein sequence ID" value="KAK7056237.1"/>
    <property type="molecule type" value="Genomic_DNA"/>
</dbReference>
<comment type="caution">
    <text evidence="1">The sequence shown here is derived from an EMBL/GenBank/DDBJ whole genome shotgun (WGS) entry which is preliminary data.</text>
</comment>
<organism evidence="1 2">
    <name type="scientific">Paramarasmius palmivorus</name>
    <dbReference type="NCBI Taxonomy" id="297713"/>
    <lineage>
        <taxon>Eukaryota</taxon>
        <taxon>Fungi</taxon>
        <taxon>Dikarya</taxon>
        <taxon>Basidiomycota</taxon>
        <taxon>Agaricomycotina</taxon>
        <taxon>Agaricomycetes</taxon>
        <taxon>Agaricomycetidae</taxon>
        <taxon>Agaricales</taxon>
        <taxon>Marasmiineae</taxon>
        <taxon>Marasmiaceae</taxon>
        <taxon>Paramarasmius</taxon>
    </lineage>
</organism>